<dbReference type="PANTHER" id="PTHR24094">
    <property type="entry name" value="SECRETED PROTEIN"/>
    <property type="match status" value="1"/>
</dbReference>
<keyword evidence="1" id="KW-1133">Transmembrane helix</keyword>
<dbReference type="PANTHER" id="PTHR24094:SF15">
    <property type="entry name" value="AMP-DEPENDENT SYNTHETASE_LIGASE DOMAIN-CONTAINING PROTEIN-RELATED"/>
    <property type="match status" value="1"/>
</dbReference>
<comment type="caution">
    <text evidence="3">The sequence shown here is derived from an EMBL/GenBank/DDBJ whole genome shotgun (WGS) entry which is preliminary data.</text>
</comment>
<evidence type="ECO:0000313" key="5">
    <source>
        <dbReference type="Proteomes" id="UP000268652"/>
    </source>
</evidence>
<dbReference type="Pfam" id="PF07510">
    <property type="entry name" value="GmrSD_C"/>
    <property type="match status" value="1"/>
</dbReference>
<dbReference type="OrthoDB" id="5196645at2"/>
<organism evidence="3 6">
    <name type="scientific">Streptomyces radicis</name>
    <dbReference type="NCBI Taxonomy" id="1750517"/>
    <lineage>
        <taxon>Bacteria</taxon>
        <taxon>Bacillati</taxon>
        <taxon>Actinomycetota</taxon>
        <taxon>Actinomycetes</taxon>
        <taxon>Kitasatosporales</taxon>
        <taxon>Streptomycetaceae</taxon>
        <taxon>Streptomyces</taxon>
    </lineage>
</organism>
<keyword evidence="3" id="KW-0540">Nuclease</keyword>
<dbReference type="Proteomes" id="UP000268652">
    <property type="component" value="Unassembled WGS sequence"/>
</dbReference>
<evidence type="ECO:0000259" key="2">
    <source>
        <dbReference type="Pfam" id="PF07510"/>
    </source>
</evidence>
<protein>
    <submittedName>
        <fullName evidence="3">HNH endonuclease</fullName>
    </submittedName>
</protein>
<feature type="transmembrane region" description="Helical" evidence="1">
    <location>
        <begin position="50"/>
        <end position="71"/>
    </location>
</feature>
<dbReference type="GO" id="GO:0004519">
    <property type="term" value="F:endonuclease activity"/>
    <property type="evidence" value="ECO:0007669"/>
    <property type="project" value="UniProtKB-KW"/>
</dbReference>
<keyword evidence="3" id="KW-0255">Endonuclease</keyword>
<evidence type="ECO:0000313" key="6">
    <source>
        <dbReference type="Proteomes" id="UP000275024"/>
    </source>
</evidence>
<proteinExistence type="predicted"/>
<keyword evidence="1" id="KW-0812">Transmembrane</keyword>
<dbReference type="EMBL" id="RBDX01000010">
    <property type="protein sequence ID" value="RKN08678.1"/>
    <property type="molecule type" value="Genomic_DNA"/>
</dbReference>
<sequence>MPRRNVPPEAWPTHGTRLCRAEPHPHTQGVRVIQLRNASRTRSVYARRRLGVLAALTGLISLAALFTGPAAQAALPTPVSAATARSYLASLSVATEDRTGYDRDLFPHWSTQSGSCNTREVVLQRDGDNVETDSSCAAVSGSWYSVYDGATWSAASDVDIDHMVPLAEAWDSGADAWSTSQREAFANDLTRPQLLAVTDNVNQSKGDRDPAEWLPPLSGYHCVYARAWVQVKYHYGLSVDSAEKSALTSILNGC</sequence>
<evidence type="ECO:0000256" key="1">
    <source>
        <dbReference type="SAM" id="Phobius"/>
    </source>
</evidence>
<dbReference type="InterPro" id="IPR011089">
    <property type="entry name" value="GmrSD_C"/>
</dbReference>
<keyword evidence="1" id="KW-0472">Membrane</keyword>
<keyword evidence="3" id="KW-0378">Hydrolase</keyword>
<evidence type="ECO:0000313" key="4">
    <source>
        <dbReference type="EMBL" id="RKN21836.1"/>
    </source>
</evidence>
<dbReference type="Proteomes" id="UP000275024">
    <property type="component" value="Unassembled WGS sequence"/>
</dbReference>
<dbReference type="AlphaFoldDB" id="A0A3A9W684"/>
<gene>
    <name evidence="4" type="ORF">D7318_15860</name>
    <name evidence="3" type="ORF">D7319_14905</name>
</gene>
<keyword evidence="5" id="KW-1185">Reference proteome</keyword>
<name>A0A3A9W684_9ACTN</name>
<evidence type="ECO:0000313" key="3">
    <source>
        <dbReference type="EMBL" id="RKN08678.1"/>
    </source>
</evidence>
<reference evidence="5 6" key="1">
    <citation type="submission" date="2018-09" db="EMBL/GenBank/DDBJ databases">
        <title>Streptomyces sp. nov. DS1-2, an endophytic actinomycete isolated from roots of Dendrobium scabrilingue.</title>
        <authorList>
            <person name="Kuncharoen N."/>
            <person name="Kudo T."/>
            <person name="Ohkuma M."/>
            <person name="Yuki M."/>
            <person name="Tanasupawat S."/>
        </authorList>
    </citation>
    <scope>NUCLEOTIDE SEQUENCE [LARGE SCALE GENOMIC DNA]</scope>
    <source>
        <strain evidence="3 6">AZ1-7</strain>
        <strain evidence="4 5">DS1-2</strain>
    </source>
</reference>
<dbReference type="EMBL" id="RBDY01000010">
    <property type="protein sequence ID" value="RKN21836.1"/>
    <property type="molecule type" value="Genomic_DNA"/>
</dbReference>
<accession>A0A3A9W684</accession>
<feature type="domain" description="GmrSD restriction endonucleases C-terminal" evidence="2">
    <location>
        <begin position="151"/>
        <end position="248"/>
    </location>
</feature>